<dbReference type="InParanoid" id="L2GMS0"/>
<proteinExistence type="predicted"/>
<accession>L2GMS0</accession>
<protein>
    <submittedName>
        <fullName evidence="1">Uncharacterized protein</fullName>
    </submittedName>
</protein>
<reference evidence="2" key="1">
    <citation type="submission" date="2011-05" db="EMBL/GenBank/DDBJ databases">
        <title>The genome sequence of Vittaforma corneae strain ATCC 50505.</title>
        <authorList>
            <consortium name="The Broad Institute Genome Sequencing Platform"/>
            <person name="Cuomo C."/>
            <person name="Didier E."/>
            <person name="Bowers L."/>
            <person name="Young S.K."/>
            <person name="Zeng Q."/>
            <person name="Gargeya S."/>
            <person name="Fitzgerald M."/>
            <person name="Haas B."/>
            <person name="Abouelleil A."/>
            <person name="Alvarado L."/>
            <person name="Arachchi H.M."/>
            <person name="Berlin A."/>
            <person name="Chapman S.B."/>
            <person name="Gearin G."/>
            <person name="Goldberg J."/>
            <person name="Griggs A."/>
            <person name="Gujja S."/>
            <person name="Hansen M."/>
            <person name="Heiman D."/>
            <person name="Howarth C."/>
            <person name="Larimer J."/>
            <person name="Lui A."/>
            <person name="MacDonald P.J.P."/>
            <person name="McCowen C."/>
            <person name="Montmayeur A."/>
            <person name="Murphy C."/>
            <person name="Neiman D."/>
            <person name="Pearson M."/>
            <person name="Priest M."/>
            <person name="Roberts A."/>
            <person name="Saif S."/>
            <person name="Shea T."/>
            <person name="Sisk P."/>
            <person name="Stolte C."/>
            <person name="Sykes S."/>
            <person name="Wortman J."/>
            <person name="Nusbaum C."/>
            <person name="Birren B."/>
        </authorList>
    </citation>
    <scope>NUCLEOTIDE SEQUENCE [LARGE SCALE GENOMIC DNA]</scope>
    <source>
        <strain evidence="2">ATCC 50505</strain>
    </source>
</reference>
<keyword evidence="2" id="KW-1185">Reference proteome</keyword>
<dbReference type="AlphaFoldDB" id="L2GMS0"/>
<evidence type="ECO:0000313" key="1">
    <source>
        <dbReference type="EMBL" id="ELA41587.1"/>
    </source>
</evidence>
<gene>
    <name evidence="1" type="ORF">VICG_01335</name>
</gene>
<evidence type="ECO:0000313" key="2">
    <source>
        <dbReference type="Proteomes" id="UP000011082"/>
    </source>
</evidence>
<dbReference type="RefSeq" id="XP_007604781.1">
    <property type="nucleotide sequence ID" value="XM_007604719.1"/>
</dbReference>
<sequence length="108" mass="12118">MVEDAEKDSVENDLISLDKRMPPFRNNARFLSAVKEFLSNKNIPLLCVINEHSLIRKAACEVIRKSVNCSINSYDAILVPNITNLIRKNVLISIKSSVRRIRGGGCGY</sequence>
<dbReference type="HOGENOM" id="CLU_2199030_0_0_1"/>
<dbReference type="GeneID" id="19882046"/>
<dbReference type="Proteomes" id="UP000011082">
    <property type="component" value="Unassembled WGS sequence"/>
</dbReference>
<name>L2GMS0_VITCO</name>
<dbReference type="EMBL" id="JH370141">
    <property type="protein sequence ID" value="ELA41587.1"/>
    <property type="molecule type" value="Genomic_DNA"/>
</dbReference>
<organism evidence="1 2">
    <name type="scientific">Vittaforma corneae (strain ATCC 50505)</name>
    <name type="common">Microsporidian parasite</name>
    <name type="synonym">Nosema corneum</name>
    <dbReference type="NCBI Taxonomy" id="993615"/>
    <lineage>
        <taxon>Eukaryota</taxon>
        <taxon>Fungi</taxon>
        <taxon>Fungi incertae sedis</taxon>
        <taxon>Microsporidia</taxon>
        <taxon>Nosematidae</taxon>
        <taxon>Vittaforma</taxon>
    </lineage>
</organism>
<dbReference type="VEuPathDB" id="MicrosporidiaDB:VICG_01335"/>